<name>A0A2P4ZDK7_9HYPO</name>
<dbReference type="PANTHER" id="PTHR38111">
    <property type="entry name" value="ZN(2)-C6 FUNGAL-TYPE DOMAIN-CONTAINING PROTEIN-RELATED"/>
    <property type="match status" value="1"/>
</dbReference>
<accession>A0A2P4ZDK7</accession>
<dbReference type="SMART" id="SM00066">
    <property type="entry name" value="GAL4"/>
    <property type="match status" value="1"/>
</dbReference>
<gene>
    <name evidence="3" type="ORF">TGAM01_v208853</name>
</gene>
<proteinExistence type="predicted"/>
<dbReference type="Pfam" id="PF00172">
    <property type="entry name" value="Zn_clus"/>
    <property type="match status" value="1"/>
</dbReference>
<dbReference type="GO" id="GO:0000981">
    <property type="term" value="F:DNA-binding transcription factor activity, RNA polymerase II-specific"/>
    <property type="evidence" value="ECO:0007669"/>
    <property type="project" value="InterPro"/>
</dbReference>
<dbReference type="InterPro" id="IPR036864">
    <property type="entry name" value="Zn2-C6_fun-type_DNA-bd_sf"/>
</dbReference>
<reference evidence="3 4" key="1">
    <citation type="journal article" date="2016" name="Genome Announc.">
        <title>Draft Whole-Genome Sequence of Trichoderma gamsii T6085, a Promising Biocontrol Agent of Fusarium Head Blight on Wheat.</title>
        <authorList>
            <person name="Baroncelli R."/>
            <person name="Zapparata A."/>
            <person name="Piaggeschi G."/>
            <person name="Sarrocco S."/>
            <person name="Vannacci G."/>
        </authorList>
    </citation>
    <scope>NUCLEOTIDE SEQUENCE [LARGE SCALE GENOMIC DNA]</scope>
    <source>
        <strain evidence="3 4">T6085</strain>
    </source>
</reference>
<dbReference type="RefSeq" id="XP_024404853.1">
    <property type="nucleotide sequence ID" value="XM_024550425.1"/>
</dbReference>
<feature type="domain" description="Zn(2)-C6 fungal-type" evidence="2">
    <location>
        <begin position="10"/>
        <end position="37"/>
    </location>
</feature>
<dbReference type="SUPFAM" id="SSF57701">
    <property type="entry name" value="Zn2/Cys6 DNA-binding domain"/>
    <property type="match status" value="1"/>
</dbReference>
<dbReference type="CDD" id="cd00067">
    <property type="entry name" value="GAL4"/>
    <property type="match status" value="1"/>
</dbReference>
<keyword evidence="1" id="KW-0539">Nucleus</keyword>
<evidence type="ECO:0000259" key="2">
    <source>
        <dbReference type="PROSITE" id="PS50048"/>
    </source>
</evidence>
<organism evidence="3 4">
    <name type="scientific">Trichoderma gamsii</name>
    <dbReference type="NCBI Taxonomy" id="398673"/>
    <lineage>
        <taxon>Eukaryota</taxon>
        <taxon>Fungi</taxon>
        <taxon>Dikarya</taxon>
        <taxon>Ascomycota</taxon>
        <taxon>Pezizomycotina</taxon>
        <taxon>Sordariomycetes</taxon>
        <taxon>Hypocreomycetidae</taxon>
        <taxon>Hypocreales</taxon>
        <taxon>Hypocreaceae</taxon>
        <taxon>Trichoderma</taxon>
    </lineage>
</organism>
<sequence>MGRYPTSGYCHTCRKRRVKCDKAKPSCGQCLRSGHFCRGYQPVLRMQHYVAMSQDSARSPRVATKRLAIPNDGCLTRAAMGRFDDELHLYFHSVYQWAPFWYPMLKAAVDAGSPAVNRLCSLAIIYGCMGKELKAQTMLAKSQAFYAEALHRARALIEQTDKTALAKLVPAVLMMAMYEWSVQDRTGNTHIHGLNQILEYCGPKYFEQEALISIYRSCRILHTCWGVRNRRRSLFEAPSWASVPWKRHLNTTEDTLLNILIGIPGLIEDMAKQRDYTRFEHVISDYISELHQWRIAWHREHPTAVWETFTDEPDSVLSLDETLSRPLEFNSVSLALEILYCDAALVQLTRLKRYILFPSMQPKPVRPEDMVYICQMAYGANGNGLLLPHQVRFESQLAIEALRITQYITKQLQSSAIDRYIPPSPFGIIYWALVDEPEVQSCVASKLLKCPPFSNNKTFDEFKVNFQVPRRRSIVGLEN</sequence>
<keyword evidence="4" id="KW-1185">Reference proteome</keyword>
<dbReference type="GeneID" id="36347810"/>
<dbReference type="PROSITE" id="PS50048">
    <property type="entry name" value="ZN2_CY6_FUNGAL_2"/>
    <property type="match status" value="1"/>
</dbReference>
<dbReference type="GO" id="GO:0008270">
    <property type="term" value="F:zinc ion binding"/>
    <property type="evidence" value="ECO:0007669"/>
    <property type="project" value="InterPro"/>
</dbReference>
<evidence type="ECO:0000256" key="1">
    <source>
        <dbReference type="ARBA" id="ARBA00023242"/>
    </source>
</evidence>
<protein>
    <recommendedName>
        <fullName evidence="2">Zn(2)-C6 fungal-type domain-containing protein</fullName>
    </recommendedName>
</protein>
<dbReference type="InterPro" id="IPR053178">
    <property type="entry name" value="Osmoadaptation_assoc"/>
</dbReference>
<dbReference type="AlphaFoldDB" id="A0A2P4ZDK7"/>
<dbReference type="STRING" id="398673.A0A2P4ZDK7"/>
<dbReference type="Proteomes" id="UP000054821">
    <property type="component" value="Unassembled WGS sequence"/>
</dbReference>
<evidence type="ECO:0000313" key="3">
    <source>
        <dbReference type="EMBL" id="PON22370.1"/>
    </source>
</evidence>
<dbReference type="EMBL" id="JPDN02000039">
    <property type="protein sequence ID" value="PON22370.1"/>
    <property type="molecule type" value="Genomic_DNA"/>
</dbReference>
<dbReference type="PANTHER" id="PTHR38111:SF2">
    <property type="entry name" value="FINGER DOMAIN PROTEIN, PUTATIVE (AFU_ORTHOLOGUE AFUA_1G01560)-RELATED"/>
    <property type="match status" value="1"/>
</dbReference>
<dbReference type="InterPro" id="IPR001138">
    <property type="entry name" value="Zn2Cys6_DnaBD"/>
</dbReference>
<dbReference type="Gene3D" id="4.10.240.10">
    <property type="entry name" value="Zn(2)-C6 fungal-type DNA-binding domain"/>
    <property type="match status" value="1"/>
</dbReference>
<comment type="caution">
    <text evidence="3">The sequence shown here is derived from an EMBL/GenBank/DDBJ whole genome shotgun (WGS) entry which is preliminary data.</text>
</comment>
<evidence type="ECO:0000313" key="4">
    <source>
        <dbReference type="Proteomes" id="UP000054821"/>
    </source>
</evidence>